<evidence type="ECO:0000256" key="2">
    <source>
        <dbReference type="ARBA" id="ARBA00004785"/>
    </source>
</evidence>
<evidence type="ECO:0000256" key="13">
    <source>
        <dbReference type="ARBA" id="ARBA00024295"/>
    </source>
</evidence>
<feature type="binding site" evidence="16">
    <location>
        <position position="241"/>
    </location>
    <ligand>
        <name>S-adenosyl-L-methionine</name>
        <dbReference type="ChEBI" id="CHEBI:59789"/>
        <label>2</label>
    </ligand>
</feature>
<dbReference type="SUPFAM" id="SSF102114">
    <property type="entry name" value="Radical SAM enzymes"/>
    <property type="match status" value="1"/>
</dbReference>
<sequence>MSLPTWDDTLISKYNVSGPRYTSYPTALSLKSGYQPSDLAAAIEHSTSRSLSLYIHIPFCHQLCYYCGCNKIVTRHQSKADVYLDHLEKEVQSQAPLFKAYKIEQLHLGGGTPTFLTAIQMTRLISILEQHFNFQEDAQRGIEIDPRSLPDNMLTTLHRLKFNRVSFGIQDFNDKVQTAVNRPQHMDDVIALVRQARELGFKSINTDMIYGLPHQTPDSFAKSIKQLIALSPDRVSVFNYAHLPERFAAQRKLNESDMPTPQQKLDMFKNTLLQMTEAEYQFIGMDHFAKQTDELAIAQREGKLHRNFQGYTTHGECDLLGLGVSSISQIGNAVLQNHKELKRYYQAVSEAGCALTKGMTLNTDDVLRADIIKQLICHFSLNITDIETTHSIHFFEYFDRELKSLQPLIDDGLVILSRSQIIITNKGNLFIRIICMCFDVYLQNQLQNTRFSRVI</sequence>
<feature type="domain" description="Radical SAM core" evidence="18">
    <location>
        <begin position="45"/>
        <end position="278"/>
    </location>
</feature>
<feature type="binding site" evidence="16">
    <location>
        <position position="170"/>
    </location>
    <ligand>
        <name>S-adenosyl-L-methionine</name>
        <dbReference type="ChEBI" id="CHEBI:59789"/>
        <label>2</label>
    </ligand>
</feature>
<evidence type="ECO:0000256" key="8">
    <source>
        <dbReference type="ARBA" id="ARBA00022723"/>
    </source>
</evidence>
<evidence type="ECO:0000256" key="7">
    <source>
        <dbReference type="ARBA" id="ARBA00022691"/>
    </source>
</evidence>
<feature type="binding site" evidence="16">
    <location>
        <position position="110"/>
    </location>
    <ligand>
        <name>S-adenosyl-L-methionine</name>
        <dbReference type="ChEBI" id="CHEBI:59789"/>
        <label>1</label>
    </ligand>
</feature>
<dbReference type="GO" id="GO:0046872">
    <property type="term" value="F:metal ion binding"/>
    <property type="evidence" value="ECO:0007669"/>
    <property type="project" value="UniProtKB-KW"/>
</dbReference>
<feature type="binding site" evidence="16">
    <location>
        <position position="143"/>
    </location>
    <ligand>
        <name>S-adenosyl-L-methionine</name>
        <dbReference type="ChEBI" id="CHEBI:59789"/>
        <label>1</label>
    </ligand>
</feature>
<gene>
    <name evidence="19" type="primary">hemN</name>
    <name evidence="19" type="ORF">PCIT_a3659</name>
</gene>
<dbReference type="SFLD" id="SFLDS00029">
    <property type="entry name" value="Radical_SAM"/>
    <property type="match status" value="1"/>
</dbReference>
<protein>
    <recommendedName>
        <fullName evidence="15">Coproporphyrinogen-III oxidase</fullName>
        <ecNumber evidence="15">1.3.98.3</ecNumber>
    </recommendedName>
</protein>
<dbReference type="PROSITE" id="PS51918">
    <property type="entry name" value="RADICAL_SAM"/>
    <property type="match status" value="1"/>
</dbReference>
<dbReference type="Pfam" id="PF04055">
    <property type="entry name" value="Radical_SAM"/>
    <property type="match status" value="1"/>
</dbReference>
<dbReference type="SFLD" id="SFLDG01065">
    <property type="entry name" value="anaerobic_coproporphyrinogen-I"/>
    <property type="match status" value="1"/>
</dbReference>
<evidence type="ECO:0000256" key="16">
    <source>
        <dbReference type="PIRSR" id="PIRSR000167-1"/>
    </source>
</evidence>
<dbReference type="GO" id="GO:0051989">
    <property type="term" value="F:coproporphyrinogen dehydrogenase activity"/>
    <property type="evidence" value="ECO:0007669"/>
    <property type="project" value="UniProtKB-EC"/>
</dbReference>
<reference evidence="19" key="2">
    <citation type="submission" date="2015-03" db="EMBL/GenBank/DDBJ databases">
        <title>Genome sequence of Pseudoalteromonas citrea.</title>
        <authorList>
            <person name="Xie B.-B."/>
            <person name="Rong J.-C."/>
            <person name="Qin Q.-L."/>
            <person name="Zhang Y.-Z."/>
        </authorList>
    </citation>
    <scope>NUCLEOTIDE SEQUENCE</scope>
    <source>
        <strain evidence="19">DSM 8771</strain>
    </source>
</reference>
<dbReference type="PIRSF" id="PIRSF000167">
    <property type="entry name" value="HemN"/>
    <property type="match status" value="1"/>
</dbReference>
<comment type="subcellular location">
    <subcellularLocation>
        <location evidence="1 15">Cytoplasm</location>
    </subcellularLocation>
</comment>
<evidence type="ECO:0000313" key="19">
    <source>
        <dbReference type="EMBL" id="KAF7767607.1"/>
    </source>
</evidence>
<dbReference type="AlphaFoldDB" id="A0AAD4AG20"/>
<dbReference type="SMART" id="SM00729">
    <property type="entry name" value="Elp3"/>
    <property type="match status" value="1"/>
</dbReference>
<keyword evidence="12 15" id="KW-0627">Porphyrin biosynthesis</keyword>
<evidence type="ECO:0000256" key="4">
    <source>
        <dbReference type="ARBA" id="ARBA00011245"/>
    </source>
</evidence>
<organism evidence="19 20">
    <name type="scientific">Pseudoalteromonas citrea</name>
    <dbReference type="NCBI Taxonomy" id="43655"/>
    <lineage>
        <taxon>Bacteria</taxon>
        <taxon>Pseudomonadati</taxon>
        <taxon>Pseudomonadota</taxon>
        <taxon>Gammaproteobacteria</taxon>
        <taxon>Alteromonadales</taxon>
        <taxon>Pseudoalteromonadaceae</taxon>
        <taxon>Pseudoalteromonas</taxon>
    </lineage>
</organism>
<feature type="binding site" evidence="16">
    <location>
        <begin position="111"/>
        <end position="112"/>
    </location>
    <ligand>
        <name>S-adenosyl-L-methionine</name>
        <dbReference type="ChEBI" id="CHEBI:59789"/>
        <label>2</label>
    </ligand>
</feature>
<dbReference type="GO" id="GO:0005737">
    <property type="term" value="C:cytoplasm"/>
    <property type="evidence" value="ECO:0007669"/>
    <property type="project" value="UniProtKB-SubCell"/>
</dbReference>
<dbReference type="PANTHER" id="PTHR13932">
    <property type="entry name" value="COPROPORPHYRINIGEN III OXIDASE"/>
    <property type="match status" value="1"/>
</dbReference>
<dbReference type="FunFam" id="1.10.10.920:FF:000001">
    <property type="entry name" value="Coproporphyrinogen-III oxidase"/>
    <property type="match status" value="1"/>
</dbReference>
<dbReference type="CDD" id="cd01335">
    <property type="entry name" value="Radical_SAM"/>
    <property type="match status" value="1"/>
</dbReference>
<dbReference type="Gene3D" id="1.10.10.920">
    <property type="match status" value="1"/>
</dbReference>
<dbReference type="InterPro" id="IPR007197">
    <property type="entry name" value="rSAM"/>
</dbReference>
<dbReference type="InterPro" id="IPR023404">
    <property type="entry name" value="rSAM_horseshoe"/>
</dbReference>
<keyword evidence="9 15" id="KW-0560">Oxidoreductase</keyword>
<keyword evidence="10 15" id="KW-0408">Iron</keyword>
<evidence type="ECO:0000313" key="20">
    <source>
        <dbReference type="Proteomes" id="UP000016487"/>
    </source>
</evidence>
<dbReference type="EMBL" id="AHBZ03000023">
    <property type="protein sequence ID" value="KAF7767607.1"/>
    <property type="molecule type" value="Genomic_DNA"/>
</dbReference>
<feature type="binding site" evidence="16">
    <location>
        <position position="182"/>
    </location>
    <ligand>
        <name>S-adenosyl-L-methionine</name>
        <dbReference type="ChEBI" id="CHEBI:59789"/>
        <label>2</label>
    </ligand>
</feature>
<dbReference type="GO" id="GO:0006782">
    <property type="term" value="P:protoporphyrinogen IX biosynthetic process"/>
    <property type="evidence" value="ECO:0007669"/>
    <property type="project" value="TreeGrafter"/>
</dbReference>
<feature type="binding site" evidence="16">
    <location>
        <position position="207"/>
    </location>
    <ligand>
        <name>S-adenosyl-L-methionine</name>
        <dbReference type="ChEBI" id="CHEBI:59789"/>
        <label>2</label>
    </ligand>
</feature>
<feature type="binding site" evidence="17">
    <location>
        <position position="67"/>
    </location>
    <ligand>
        <name>[4Fe-4S] cluster</name>
        <dbReference type="ChEBI" id="CHEBI:49883"/>
        <note>4Fe-4S-S-AdoMet</note>
    </ligand>
</feature>
<accession>A0AAD4AG20</accession>
<evidence type="ECO:0000256" key="15">
    <source>
        <dbReference type="PIRNR" id="PIRNR000167"/>
    </source>
</evidence>
<feature type="binding site" evidence="16">
    <location>
        <position position="327"/>
    </location>
    <ligand>
        <name>S-adenosyl-L-methionine</name>
        <dbReference type="ChEBI" id="CHEBI:59789"/>
        <label>1</label>
    </ligand>
</feature>
<evidence type="ECO:0000256" key="9">
    <source>
        <dbReference type="ARBA" id="ARBA00023002"/>
    </source>
</evidence>
<dbReference type="GO" id="GO:0051539">
    <property type="term" value="F:4 iron, 4 sulfur cluster binding"/>
    <property type="evidence" value="ECO:0007669"/>
    <property type="project" value="UniProtKB-KW"/>
</dbReference>
<dbReference type="InterPro" id="IPR034505">
    <property type="entry name" value="Coproporphyrinogen-III_oxidase"/>
</dbReference>
<dbReference type="InterPro" id="IPR004558">
    <property type="entry name" value="Coprogen_oxidase_HemN"/>
</dbReference>
<comment type="subunit">
    <text evidence="4">Monomer.</text>
</comment>
<dbReference type="EC" id="1.3.98.3" evidence="15"/>
<evidence type="ECO:0000256" key="17">
    <source>
        <dbReference type="PIRSR" id="PIRSR000167-2"/>
    </source>
</evidence>
<proteinExistence type="inferred from homology"/>
<dbReference type="InterPro" id="IPR058240">
    <property type="entry name" value="rSAM_sf"/>
</dbReference>
<dbReference type="GO" id="GO:0004109">
    <property type="term" value="F:coproporphyrinogen oxidase activity"/>
    <property type="evidence" value="ECO:0007669"/>
    <property type="project" value="InterPro"/>
</dbReference>
<comment type="pathway">
    <text evidence="2 15">Porphyrin-containing compound metabolism; protoporphyrin-IX biosynthesis; protoporphyrinogen-IX from coproporphyrinogen-III (AdoMet route): step 1/1.</text>
</comment>
<comment type="catalytic activity">
    <reaction evidence="14 15">
        <text>coproporphyrinogen III + 2 S-adenosyl-L-methionine = protoporphyrinogen IX + 2 5'-deoxyadenosine + 2 L-methionine + 2 CO2</text>
        <dbReference type="Rhea" id="RHEA:15425"/>
        <dbReference type="ChEBI" id="CHEBI:16526"/>
        <dbReference type="ChEBI" id="CHEBI:17319"/>
        <dbReference type="ChEBI" id="CHEBI:57307"/>
        <dbReference type="ChEBI" id="CHEBI:57309"/>
        <dbReference type="ChEBI" id="CHEBI:57844"/>
        <dbReference type="ChEBI" id="CHEBI:59789"/>
        <dbReference type="EC" id="1.3.98.3"/>
    </reaction>
</comment>
<keyword evidence="11 15" id="KW-0411">Iron-sulfur</keyword>
<dbReference type="NCBIfam" id="TIGR00538">
    <property type="entry name" value="hemN"/>
    <property type="match status" value="1"/>
</dbReference>
<feature type="binding site" evidence="16">
    <location>
        <position position="54"/>
    </location>
    <ligand>
        <name>S-adenosyl-L-methionine</name>
        <dbReference type="ChEBI" id="CHEBI:59789"/>
        <label>1</label>
    </ligand>
</feature>
<dbReference type="SFLD" id="SFLDG01082">
    <property type="entry name" value="B12-binding_domain_containing"/>
    <property type="match status" value="1"/>
</dbReference>
<evidence type="ECO:0000256" key="1">
    <source>
        <dbReference type="ARBA" id="ARBA00004496"/>
    </source>
</evidence>
<keyword evidence="6 15" id="KW-0963">Cytoplasm</keyword>
<evidence type="ECO:0000256" key="5">
    <source>
        <dbReference type="ARBA" id="ARBA00022485"/>
    </source>
</evidence>
<comment type="function">
    <text evidence="13">Involved in the heme biosynthesis. Catalyzes the anaerobic oxidative decarboxylation of propionate groups of rings A and B of coproporphyrinogen III to yield the vinyl groups in protoporphyrinogen IX.</text>
</comment>
<evidence type="ECO:0000256" key="12">
    <source>
        <dbReference type="ARBA" id="ARBA00023244"/>
    </source>
</evidence>
<keyword evidence="7 15" id="KW-0949">S-adenosyl-L-methionine</keyword>
<comment type="cofactor">
    <cofactor evidence="15 17">
        <name>[4Fe-4S] cluster</name>
        <dbReference type="ChEBI" id="CHEBI:49883"/>
    </cofactor>
    <text evidence="15 17">Binds 1 [4Fe-4S] cluster. The cluster is coordinated with 3 cysteines and an exchangeable S-adenosyl-L-methionine.</text>
</comment>
<evidence type="ECO:0000256" key="10">
    <source>
        <dbReference type="ARBA" id="ARBA00023004"/>
    </source>
</evidence>
<comment type="caution">
    <text evidence="19">The sequence shown here is derived from an EMBL/GenBank/DDBJ whole genome shotgun (WGS) entry which is preliminary data.</text>
</comment>
<feature type="binding site" evidence="17">
    <location>
        <position position="60"/>
    </location>
    <ligand>
        <name>[4Fe-4S] cluster</name>
        <dbReference type="ChEBI" id="CHEBI:49883"/>
        <note>4Fe-4S-S-AdoMet</note>
    </ligand>
</feature>
<dbReference type="SFLD" id="SFLDF00277">
    <property type="entry name" value="oxygen-independent_coproporphy"/>
    <property type="match status" value="1"/>
</dbReference>
<evidence type="ECO:0000256" key="14">
    <source>
        <dbReference type="ARBA" id="ARBA00048321"/>
    </source>
</evidence>
<evidence type="ECO:0000259" key="18">
    <source>
        <dbReference type="PROSITE" id="PS51918"/>
    </source>
</evidence>
<keyword evidence="8 15" id="KW-0479">Metal-binding</keyword>
<comment type="similarity">
    <text evidence="3 15">Belongs to the anaerobic coproporphyrinogen-III oxidase family.</text>
</comment>
<feature type="binding site" evidence="16">
    <location>
        <begin position="66"/>
        <end position="68"/>
    </location>
    <ligand>
        <name>S-adenosyl-L-methionine</name>
        <dbReference type="ChEBI" id="CHEBI:59789"/>
        <label>2</label>
    </ligand>
</feature>
<keyword evidence="5 15" id="KW-0004">4Fe-4S</keyword>
<evidence type="ECO:0000256" key="11">
    <source>
        <dbReference type="ARBA" id="ARBA00023014"/>
    </source>
</evidence>
<feature type="binding site" evidence="17">
    <location>
        <position position="64"/>
    </location>
    <ligand>
        <name>[4Fe-4S] cluster</name>
        <dbReference type="ChEBI" id="CHEBI:49883"/>
        <note>4Fe-4S-S-AdoMet</note>
    </ligand>
</feature>
<evidence type="ECO:0000256" key="6">
    <source>
        <dbReference type="ARBA" id="ARBA00022490"/>
    </source>
</evidence>
<name>A0AAD4AG20_9GAMM</name>
<reference evidence="19" key="1">
    <citation type="journal article" date="2012" name="J. Bacteriol.">
        <title>Genome sequences of type strains of seven species of the marine bacterium Pseudoalteromonas.</title>
        <authorList>
            <person name="Xie B.B."/>
            <person name="Shu Y.L."/>
            <person name="Qin Q.L."/>
            <person name="Rong J.C."/>
            <person name="Zhang X.Y."/>
            <person name="Chen X.L."/>
            <person name="Shi M."/>
            <person name="He H.L."/>
            <person name="Zhou B.C."/>
            <person name="Zhang Y.Z."/>
        </authorList>
    </citation>
    <scope>NUCLEOTIDE SEQUENCE</scope>
    <source>
        <strain evidence="19">DSM 8771</strain>
    </source>
</reference>
<evidence type="ECO:0000256" key="3">
    <source>
        <dbReference type="ARBA" id="ARBA00005493"/>
    </source>
</evidence>
<dbReference type="Proteomes" id="UP000016487">
    <property type="component" value="Unassembled WGS sequence"/>
</dbReference>
<dbReference type="InterPro" id="IPR006638">
    <property type="entry name" value="Elp3/MiaA/NifB-like_rSAM"/>
</dbReference>
<dbReference type="Gene3D" id="3.80.30.20">
    <property type="entry name" value="tm_1862 like domain"/>
    <property type="match status" value="1"/>
</dbReference>
<dbReference type="PANTHER" id="PTHR13932:SF6">
    <property type="entry name" value="OXYGEN-INDEPENDENT COPROPORPHYRINOGEN III OXIDASE"/>
    <property type="match status" value="1"/>
</dbReference>